<dbReference type="Proteomes" id="UP000604083">
    <property type="component" value="Unassembled WGS sequence"/>
</dbReference>
<keyword evidence="2" id="KW-1185">Reference proteome</keyword>
<gene>
    <name evidence="1" type="ORF">JIN78_09825</name>
</gene>
<dbReference type="AlphaFoldDB" id="A0A934RR36"/>
<name>A0A934RR36_9BACT</name>
<comment type="caution">
    <text evidence="1">The sequence shown here is derived from an EMBL/GenBank/DDBJ whole genome shotgun (WGS) entry which is preliminary data.</text>
</comment>
<organism evidence="1 2">
    <name type="scientific">Roseibacillus ishigakijimensis</name>
    <dbReference type="NCBI Taxonomy" id="454146"/>
    <lineage>
        <taxon>Bacteria</taxon>
        <taxon>Pseudomonadati</taxon>
        <taxon>Verrucomicrobiota</taxon>
        <taxon>Verrucomicrobiia</taxon>
        <taxon>Verrucomicrobiales</taxon>
        <taxon>Verrucomicrobiaceae</taxon>
        <taxon>Roseibacillus</taxon>
    </lineage>
</organism>
<evidence type="ECO:0000313" key="1">
    <source>
        <dbReference type="EMBL" id="MBK1834357.1"/>
    </source>
</evidence>
<dbReference type="EMBL" id="JAENIO010000022">
    <property type="protein sequence ID" value="MBK1834357.1"/>
    <property type="molecule type" value="Genomic_DNA"/>
</dbReference>
<proteinExistence type="predicted"/>
<protein>
    <submittedName>
        <fullName evidence="1">DUF4404 family protein</fullName>
    </submittedName>
</protein>
<reference evidence="1" key="1">
    <citation type="submission" date="2021-01" db="EMBL/GenBank/DDBJ databases">
        <title>Modified the classification status of verrucomicrobia.</title>
        <authorList>
            <person name="Feng X."/>
        </authorList>
    </citation>
    <scope>NUCLEOTIDE SEQUENCE</scope>
    <source>
        <strain evidence="1">KCTC 12986</strain>
    </source>
</reference>
<evidence type="ECO:0000313" key="2">
    <source>
        <dbReference type="Proteomes" id="UP000604083"/>
    </source>
</evidence>
<dbReference type="Pfam" id="PF14357">
    <property type="entry name" value="DUF4404"/>
    <property type="match status" value="1"/>
</dbReference>
<dbReference type="InterPro" id="IPR025516">
    <property type="entry name" value="DUF4404"/>
</dbReference>
<accession>A0A934RR36</accession>
<sequence>MMQNPEELRSEIAQLRADLNRLEKFDDATREELSLLEKRIEDLLDAENEEETVPEKVIHHLEDAATRFAVEHPKAEGLLRRISYALGRMGI</sequence>